<evidence type="ECO:0000256" key="2">
    <source>
        <dbReference type="SAM" id="SignalP"/>
    </source>
</evidence>
<feature type="signal peptide" evidence="2">
    <location>
        <begin position="1"/>
        <end position="18"/>
    </location>
</feature>
<protein>
    <submittedName>
        <fullName evidence="3">Uncharacterized protein</fullName>
    </submittedName>
</protein>
<comment type="caution">
    <text evidence="3">The sequence shown here is derived from an EMBL/GenBank/DDBJ whole genome shotgun (WGS) entry which is preliminary data.</text>
</comment>
<gene>
    <name evidence="3" type="ORF">DCS_03998</name>
</gene>
<feature type="region of interest" description="Disordered" evidence="1">
    <location>
        <begin position="334"/>
        <end position="373"/>
    </location>
</feature>
<dbReference type="RefSeq" id="XP_040656343.1">
    <property type="nucleotide sequence ID" value="XM_040801310.1"/>
</dbReference>
<accession>A0A151GIW7</accession>
<name>A0A151GIW7_DRECN</name>
<sequence length="392" mass="44366">MGIITLLTLALFALRVCCEEGHHYVSLEEAIEQEIQIFKVKNELYLKRLYLSAESIPSNDVALARESTCWRNWGLTCQDTVFIRRQQLINISAVEFGAIRHEDQALTTGQQLNDLFKIHASKVTTKKSTAVLRSLTKGWNAGFRIVNSLAPGPSASISAEGSYDYYEESTDANTVTNEAVFEHSCLQGYHCTIQTVSFYAKVRGVCRVKPFTRCNSGEQDACYGFRKVLAKDASCAARTGKTNFRSLWGSQAREPLKVDKNNNTVEVFEWNDCQQCDQFLDFSAKHCGGRETYQEEECEVIMPVRKADGSPHTHVVFTSIPRDEYLKKYAEKYPKKGKLTPEPEPKTKDIGPYEGKKEPGPEDGKRKREVKVWAKGGKGPQRLYYVEVLKRD</sequence>
<reference evidence="3 4" key="1">
    <citation type="journal article" date="2016" name="Sci. Rep.">
        <title>Insights into Adaptations to a Near-Obligate Nematode Endoparasitic Lifestyle from the Finished Genome of Drechmeria coniospora.</title>
        <authorList>
            <person name="Zhang L."/>
            <person name="Zhou Z."/>
            <person name="Guo Q."/>
            <person name="Fokkens L."/>
            <person name="Miskei M."/>
            <person name="Pocsi I."/>
            <person name="Zhang W."/>
            <person name="Chen M."/>
            <person name="Wang L."/>
            <person name="Sun Y."/>
            <person name="Donzelli B.G."/>
            <person name="Gibson D.M."/>
            <person name="Nelson D.R."/>
            <person name="Luo J.G."/>
            <person name="Rep M."/>
            <person name="Liu H."/>
            <person name="Yang S."/>
            <person name="Wang J."/>
            <person name="Krasnoff S.B."/>
            <person name="Xu Y."/>
            <person name="Molnar I."/>
            <person name="Lin M."/>
        </authorList>
    </citation>
    <scope>NUCLEOTIDE SEQUENCE [LARGE SCALE GENOMIC DNA]</scope>
    <source>
        <strain evidence="3 4">ARSEF 6962</strain>
    </source>
</reference>
<feature type="compositionally biased region" description="Basic and acidic residues" evidence="1">
    <location>
        <begin position="334"/>
        <end position="372"/>
    </location>
</feature>
<feature type="chain" id="PRO_5007580585" evidence="2">
    <location>
        <begin position="19"/>
        <end position="392"/>
    </location>
</feature>
<dbReference type="EMBL" id="LAYC01000002">
    <property type="protein sequence ID" value="KYK56991.1"/>
    <property type="molecule type" value="Genomic_DNA"/>
</dbReference>
<dbReference type="InParanoid" id="A0A151GIW7"/>
<keyword evidence="2" id="KW-0732">Signal</keyword>
<proteinExistence type="predicted"/>
<keyword evidence="4" id="KW-1185">Reference proteome</keyword>
<evidence type="ECO:0000313" key="3">
    <source>
        <dbReference type="EMBL" id="KYK56991.1"/>
    </source>
</evidence>
<evidence type="ECO:0000313" key="4">
    <source>
        <dbReference type="Proteomes" id="UP000076580"/>
    </source>
</evidence>
<evidence type="ECO:0000256" key="1">
    <source>
        <dbReference type="SAM" id="MobiDB-lite"/>
    </source>
</evidence>
<dbReference type="Proteomes" id="UP000076580">
    <property type="component" value="Chromosome 02"/>
</dbReference>
<dbReference type="AlphaFoldDB" id="A0A151GIW7"/>
<dbReference type="GeneID" id="63716641"/>
<dbReference type="OrthoDB" id="4908749at2759"/>
<organism evidence="3 4">
    <name type="scientific">Drechmeria coniospora</name>
    <name type="common">Nematophagous fungus</name>
    <name type="synonym">Meria coniospora</name>
    <dbReference type="NCBI Taxonomy" id="98403"/>
    <lineage>
        <taxon>Eukaryota</taxon>
        <taxon>Fungi</taxon>
        <taxon>Dikarya</taxon>
        <taxon>Ascomycota</taxon>
        <taxon>Pezizomycotina</taxon>
        <taxon>Sordariomycetes</taxon>
        <taxon>Hypocreomycetidae</taxon>
        <taxon>Hypocreales</taxon>
        <taxon>Ophiocordycipitaceae</taxon>
        <taxon>Drechmeria</taxon>
    </lineage>
</organism>